<protein>
    <submittedName>
        <fullName evidence="2">N-acetyltransferase</fullName>
    </submittedName>
</protein>
<dbReference type="InterPro" id="IPR000182">
    <property type="entry name" value="GNAT_dom"/>
</dbReference>
<sequence length="213" mass="24624">MEKSNIMIRLEKKEEYQKVENLVRESFWNVYRPGCLEHYVLHQLRNDPAFVPELDFVMLLNENGKEDKLIGQNMFMRTSIKADDGRNIPIMTMGPICITPELKRQGYGKVLLDYSLDKAAKFGCGAVCFEGNIDFYGKSGFRPASEFNIRYHGMEEGQDASFFLCKELIPGYLNGITGEYATPEGYFVDEKETEEFDKLFPYKEMKKLPGQLF</sequence>
<evidence type="ECO:0000313" key="3">
    <source>
        <dbReference type="Proteomes" id="UP000284242"/>
    </source>
</evidence>
<proteinExistence type="predicted"/>
<accession>A0A412L5P2</accession>
<dbReference type="EMBL" id="QRVV01000002">
    <property type="protein sequence ID" value="RGS76020.1"/>
    <property type="molecule type" value="Genomic_DNA"/>
</dbReference>
<dbReference type="PROSITE" id="PS51186">
    <property type="entry name" value="GNAT"/>
    <property type="match status" value="1"/>
</dbReference>
<comment type="caution">
    <text evidence="2">The sequence shown here is derived from an EMBL/GenBank/DDBJ whole genome shotgun (WGS) entry which is preliminary data.</text>
</comment>
<keyword evidence="2" id="KW-0808">Transferase</keyword>
<dbReference type="AlphaFoldDB" id="A0A412L5P2"/>
<organism evidence="2 3">
    <name type="scientific">Blautia obeum</name>
    <dbReference type="NCBI Taxonomy" id="40520"/>
    <lineage>
        <taxon>Bacteria</taxon>
        <taxon>Bacillati</taxon>
        <taxon>Bacillota</taxon>
        <taxon>Clostridia</taxon>
        <taxon>Lachnospirales</taxon>
        <taxon>Lachnospiraceae</taxon>
        <taxon>Blautia</taxon>
    </lineage>
</organism>
<dbReference type="Proteomes" id="UP000284242">
    <property type="component" value="Unassembled WGS sequence"/>
</dbReference>
<evidence type="ECO:0000259" key="1">
    <source>
        <dbReference type="PROSITE" id="PS51186"/>
    </source>
</evidence>
<name>A0A412L5P2_9FIRM</name>
<dbReference type="SUPFAM" id="SSF55729">
    <property type="entry name" value="Acyl-CoA N-acyltransferases (Nat)"/>
    <property type="match status" value="1"/>
</dbReference>
<dbReference type="GO" id="GO:0016747">
    <property type="term" value="F:acyltransferase activity, transferring groups other than amino-acyl groups"/>
    <property type="evidence" value="ECO:0007669"/>
    <property type="project" value="InterPro"/>
</dbReference>
<dbReference type="Gene3D" id="3.40.630.30">
    <property type="match status" value="1"/>
</dbReference>
<dbReference type="CDD" id="cd04301">
    <property type="entry name" value="NAT_SF"/>
    <property type="match status" value="1"/>
</dbReference>
<feature type="domain" description="N-acetyltransferase" evidence="1">
    <location>
        <begin position="6"/>
        <end position="161"/>
    </location>
</feature>
<dbReference type="InterPro" id="IPR016181">
    <property type="entry name" value="Acyl_CoA_acyltransferase"/>
</dbReference>
<reference evidence="2 3" key="1">
    <citation type="submission" date="2018-08" db="EMBL/GenBank/DDBJ databases">
        <title>A genome reference for cultivated species of the human gut microbiota.</title>
        <authorList>
            <person name="Zou Y."/>
            <person name="Xue W."/>
            <person name="Luo G."/>
        </authorList>
    </citation>
    <scope>NUCLEOTIDE SEQUENCE [LARGE SCALE GENOMIC DNA]</scope>
    <source>
        <strain evidence="2 3">AF21-24</strain>
    </source>
</reference>
<dbReference type="Pfam" id="PF00583">
    <property type="entry name" value="Acetyltransf_1"/>
    <property type="match status" value="1"/>
</dbReference>
<evidence type="ECO:0000313" key="2">
    <source>
        <dbReference type="EMBL" id="RGS76020.1"/>
    </source>
</evidence>
<gene>
    <name evidence="2" type="ORF">DWX77_01620</name>
</gene>